<organism evidence="4 5">
    <name type="scientific">Pseudoflavonifractor intestinihominis</name>
    <dbReference type="NCBI Taxonomy" id="3133171"/>
    <lineage>
        <taxon>Bacteria</taxon>
        <taxon>Bacillati</taxon>
        <taxon>Bacillota</taxon>
        <taxon>Clostridia</taxon>
        <taxon>Eubacteriales</taxon>
        <taxon>Oscillospiraceae</taxon>
        <taxon>Pseudoflavonifractor</taxon>
    </lineage>
</organism>
<evidence type="ECO:0000259" key="3">
    <source>
        <dbReference type="SMART" id="SM00642"/>
    </source>
</evidence>
<name>A0ABV1E9E7_9FIRM</name>
<reference evidence="4 5" key="1">
    <citation type="submission" date="2024-03" db="EMBL/GenBank/DDBJ databases">
        <title>Human intestinal bacterial collection.</title>
        <authorList>
            <person name="Pauvert C."/>
            <person name="Hitch T.C.A."/>
            <person name="Clavel T."/>
        </authorList>
    </citation>
    <scope>NUCLEOTIDE SEQUENCE [LARGE SCALE GENOMIC DNA]</scope>
    <source>
        <strain evidence="4 5">CLA-AP-H29</strain>
    </source>
</reference>
<evidence type="ECO:0000256" key="2">
    <source>
        <dbReference type="ARBA" id="ARBA00022801"/>
    </source>
</evidence>
<dbReference type="Proteomes" id="UP001464378">
    <property type="component" value="Unassembled WGS sequence"/>
</dbReference>
<dbReference type="CDD" id="cd11333">
    <property type="entry name" value="AmyAc_SI_OligoGlu_DGase"/>
    <property type="match status" value="1"/>
</dbReference>
<dbReference type="Gene3D" id="3.90.400.10">
    <property type="entry name" value="Oligo-1,6-glucosidase, Domain 2"/>
    <property type="match status" value="1"/>
</dbReference>
<dbReference type="Gene3D" id="2.60.40.1180">
    <property type="entry name" value="Golgi alpha-mannosidase II"/>
    <property type="match status" value="1"/>
</dbReference>
<gene>
    <name evidence="4" type="ORF">WMO64_10715</name>
</gene>
<evidence type="ECO:0000313" key="5">
    <source>
        <dbReference type="Proteomes" id="UP001464378"/>
    </source>
</evidence>
<dbReference type="SMART" id="SM00642">
    <property type="entry name" value="Aamy"/>
    <property type="match status" value="1"/>
</dbReference>
<dbReference type="PANTHER" id="PTHR10357:SF184">
    <property type="entry name" value="OLIGO-1,6-GLUCOSIDASE 1"/>
    <property type="match status" value="1"/>
</dbReference>
<dbReference type="SUPFAM" id="SSF51011">
    <property type="entry name" value="Glycosyl hydrolase domain"/>
    <property type="match status" value="1"/>
</dbReference>
<dbReference type="NCBIfam" id="NF008183">
    <property type="entry name" value="PRK10933.1"/>
    <property type="match status" value="1"/>
</dbReference>
<keyword evidence="5" id="KW-1185">Reference proteome</keyword>
<keyword evidence="2" id="KW-0378">Hydrolase</keyword>
<comment type="similarity">
    <text evidence="1">Belongs to the glycosyl hydrolase 13 family.</text>
</comment>
<dbReference type="SUPFAM" id="SSF51445">
    <property type="entry name" value="(Trans)glycosidases"/>
    <property type="match status" value="1"/>
</dbReference>
<dbReference type="Pfam" id="PF16657">
    <property type="entry name" value="Malt_amylase_C"/>
    <property type="match status" value="1"/>
</dbReference>
<dbReference type="InterPro" id="IPR032091">
    <property type="entry name" value="Malt_amylase-like_C"/>
</dbReference>
<comment type="caution">
    <text evidence="4">The sequence shown here is derived from an EMBL/GenBank/DDBJ whole genome shotgun (WGS) entry which is preliminary data.</text>
</comment>
<evidence type="ECO:0000313" key="4">
    <source>
        <dbReference type="EMBL" id="MEQ2443934.1"/>
    </source>
</evidence>
<protein>
    <submittedName>
        <fullName evidence="4">Alpha-glucosidase</fullName>
    </submittedName>
</protein>
<accession>A0ABV1E9E7</accession>
<dbReference type="InterPro" id="IPR006047">
    <property type="entry name" value="GH13_cat_dom"/>
</dbReference>
<dbReference type="InterPro" id="IPR045857">
    <property type="entry name" value="O16G_dom_2"/>
</dbReference>
<dbReference type="Pfam" id="PF00128">
    <property type="entry name" value="Alpha-amylase"/>
    <property type="match status" value="1"/>
</dbReference>
<dbReference type="InterPro" id="IPR013780">
    <property type="entry name" value="Glyco_hydro_b"/>
</dbReference>
<dbReference type="InterPro" id="IPR017853">
    <property type="entry name" value="GH"/>
</dbReference>
<dbReference type="RefSeq" id="WP_349231967.1">
    <property type="nucleotide sequence ID" value="NZ_JBBMFK010000016.1"/>
</dbReference>
<dbReference type="Gene3D" id="3.20.20.80">
    <property type="entry name" value="Glycosidases"/>
    <property type="match status" value="1"/>
</dbReference>
<feature type="domain" description="Glycosyl hydrolase family 13 catalytic" evidence="3">
    <location>
        <begin position="13"/>
        <end position="422"/>
    </location>
</feature>
<dbReference type="PANTHER" id="PTHR10357">
    <property type="entry name" value="ALPHA-AMYLASE FAMILY MEMBER"/>
    <property type="match status" value="1"/>
</dbReference>
<evidence type="ECO:0000256" key="1">
    <source>
        <dbReference type="ARBA" id="ARBA00008061"/>
    </source>
</evidence>
<sequence>MDKAWWKESVIYQIYPRSFCDSNGDGIGDLPGITSRLDYIKELGVNVIWLSPVYRSPNDDNGYDISDYQAIMDEFGTMADFDKLLSEAHARGLKIVMDLVVNHTSDEHPWFVESRKSKDNPKRDFYIWREGKDGKEPNNWGSSFSGPAWTYDDATGMYYLHCFSPKQPDLNWDNPAVRQAVFDMMTWWCDKGIDGFRMDVISMISKREGLPDMPTNGALYASCNLGCCNGPHVHEYLQEMRRKVLSHYDLLTVGECAGVTIDQAKQYANAQGTELNMVFQFEHVDLDGGDAVTGKWSTRKIDLVALKKLLSRWQNELDGVAWNSLYFCNHDQPRIVSRLGDDSPENREISAKCIATCLHMMQGTPYVYQGEELGMTNVPFGPIENYRDLESINAYRDLSARGVMPQAELMAAIAYKSRDNARTPFQWDDSPNAGFTTGRPWIMVNPNYVQINAKEQLGRADSVFHYYQKLIGLRRNSPDKDLIVYGRYDLILPDHPQLFAYTRTLEGKTLLAVCNLSGKEAKFDLPEELKGRKSRLLIANWQAAPAAPGAMTLAPWQAAVWVLED</sequence>
<dbReference type="EMBL" id="JBBMFK010000016">
    <property type="protein sequence ID" value="MEQ2443934.1"/>
    <property type="molecule type" value="Genomic_DNA"/>
</dbReference>
<proteinExistence type="inferred from homology"/>